<comment type="similarity">
    <text evidence="8">Belongs to the DyP-type peroxidase family.</text>
</comment>
<feature type="domain" description="Dyp-type peroxidase C-terminal" evidence="10">
    <location>
        <begin position="209"/>
        <end position="372"/>
    </location>
</feature>
<dbReference type="SUPFAM" id="SSF54909">
    <property type="entry name" value="Dimeric alpha+beta barrel"/>
    <property type="match status" value="1"/>
</dbReference>
<dbReference type="GO" id="GO:0004601">
    <property type="term" value="F:peroxidase activity"/>
    <property type="evidence" value="ECO:0007669"/>
    <property type="project" value="UniProtKB-KW"/>
</dbReference>
<dbReference type="GO" id="GO:0046872">
    <property type="term" value="F:metal ion binding"/>
    <property type="evidence" value="ECO:0007669"/>
    <property type="project" value="UniProtKB-KW"/>
</dbReference>
<feature type="region of interest" description="Disordered" evidence="9">
    <location>
        <begin position="44"/>
        <end position="79"/>
    </location>
</feature>
<keyword evidence="2 11" id="KW-0575">Peroxidase</keyword>
<keyword evidence="4" id="KW-0479">Metal-binding</keyword>
<organism evidence="11 12">
    <name type="scientific">Ruania alkalisoli</name>
    <dbReference type="NCBI Taxonomy" id="2779775"/>
    <lineage>
        <taxon>Bacteria</taxon>
        <taxon>Bacillati</taxon>
        <taxon>Actinomycetota</taxon>
        <taxon>Actinomycetes</taxon>
        <taxon>Micrococcales</taxon>
        <taxon>Ruaniaceae</taxon>
        <taxon>Ruania</taxon>
    </lineage>
</organism>
<protein>
    <submittedName>
        <fullName evidence="11">Dyp-type peroxidase</fullName>
    </submittedName>
</protein>
<evidence type="ECO:0000256" key="9">
    <source>
        <dbReference type="SAM" id="MobiDB-lite"/>
    </source>
</evidence>
<dbReference type="InterPro" id="IPR048328">
    <property type="entry name" value="Dyp_perox_C"/>
</dbReference>
<dbReference type="NCBIfam" id="TIGR01413">
    <property type="entry name" value="Dyp_perox_fam"/>
    <property type="match status" value="1"/>
</dbReference>
<evidence type="ECO:0000256" key="4">
    <source>
        <dbReference type="ARBA" id="ARBA00022723"/>
    </source>
</evidence>
<evidence type="ECO:0000313" key="12">
    <source>
        <dbReference type="Proteomes" id="UP000593758"/>
    </source>
</evidence>
<reference evidence="11 12" key="1">
    <citation type="submission" date="2020-10" db="EMBL/GenBank/DDBJ databases">
        <title>Haloactinobacterium sp. RN3S43, a bacterium isolated from saline soil.</title>
        <authorList>
            <person name="Sun J.-Q."/>
        </authorList>
    </citation>
    <scope>NUCLEOTIDE SEQUENCE [LARGE SCALE GENOMIC DNA]</scope>
    <source>
        <strain evidence="11 12">RN3S43</strain>
    </source>
</reference>
<dbReference type="PANTHER" id="PTHR30521:SF4">
    <property type="entry name" value="DEFERROCHELATASE"/>
    <property type="match status" value="1"/>
</dbReference>
<dbReference type="InterPro" id="IPR011008">
    <property type="entry name" value="Dimeric_a/b-barrel"/>
</dbReference>
<evidence type="ECO:0000259" key="10">
    <source>
        <dbReference type="Pfam" id="PF20628"/>
    </source>
</evidence>
<evidence type="ECO:0000256" key="7">
    <source>
        <dbReference type="ARBA" id="ARBA00023004"/>
    </source>
</evidence>
<evidence type="ECO:0000313" key="11">
    <source>
        <dbReference type="EMBL" id="QOR71075.1"/>
    </source>
</evidence>
<dbReference type="Proteomes" id="UP000593758">
    <property type="component" value="Chromosome"/>
</dbReference>
<dbReference type="KEGG" id="halt:IM660_01805"/>
<dbReference type="RefSeq" id="WP_193497744.1">
    <property type="nucleotide sequence ID" value="NZ_CP063169.1"/>
</dbReference>
<keyword evidence="5" id="KW-0732">Signal</keyword>
<sequence>MTGTPDEASPAEGVETPRASRRRREFLTGLGAATVAGVGGWVLRGEVSDEGSDQATDSPEPTTSGGSSPGAGQPGITHPAVPQRHVQVSVLELTTTGPRAVLDAARTIATATPTTTEDAGDVTVTVGIDPHNARSLWPERAALATELPTFDGDTTDLRTGGHLVVQVCAETAVAVRDVTAQLTALVPGSRLVWESTGYRDAPTPQGTTRTGLGFVDGIIAPRTEEELTAGVWTGADQDTYVVLRRMTILSDFTTAPVVEQERAIGRRRDTGAPLSGGETMSEIDLFAKSPDGQPMIPASAHARRAHPANIGRPLMLRRSYSFDTPDGSGLLFVAFLSDPETFVATQRRLDEQDDLIRHTITDASGCFFVPGSWET</sequence>
<dbReference type="AlphaFoldDB" id="A0A7M1SU73"/>
<dbReference type="PROSITE" id="PS51404">
    <property type="entry name" value="DYP_PEROXIDASE"/>
    <property type="match status" value="1"/>
</dbReference>
<dbReference type="GO" id="GO:0005829">
    <property type="term" value="C:cytosol"/>
    <property type="evidence" value="ECO:0007669"/>
    <property type="project" value="TreeGrafter"/>
</dbReference>
<feature type="region of interest" description="Disordered" evidence="9">
    <location>
        <begin position="1"/>
        <end position="23"/>
    </location>
</feature>
<keyword evidence="6" id="KW-0560">Oxidoreductase</keyword>
<evidence type="ECO:0000256" key="6">
    <source>
        <dbReference type="ARBA" id="ARBA00023002"/>
    </source>
</evidence>
<keyword evidence="12" id="KW-1185">Reference proteome</keyword>
<proteinExistence type="inferred from homology"/>
<evidence type="ECO:0000256" key="2">
    <source>
        <dbReference type="ARBA" id="ARBA00022559"/>
    </source>
</evidence>
<gene>
    <name evidence="11" type="ORF">IM660_01805</name>
</gene>
<evidence type="ECO:0000256" key="3">
    <source>
        <dbReference type="ARBA" id="ARBA00022617"/>
    </source>
</evidence>
<evidence type="ECO:0000256" key="8">
    <source>
        <dbReference type="ARBA" id="ARBA00025737"/>
    </source>
</evidence>
<keyword evidence="3" id="KW-0349">Heme</keyword>
<dbReference type="EMBL" id="CP063169">
    <property type="protein sequence ID" value="QOR71075.1"/>
    <property type="molecule type" value="Genomic_DNA"/>
</dbReference>
<comment type="cofactor">
    <cofactor evidence="1">
        <name>heme b</name>
        <dbReference type="ChEBI" id="CHEBI:60344"/>
    </cofactor>
</comment>
<evidence type="ECO:0000256" key="5">
    <source>
        <dbReference type="ARBA" id="ARBA00022729"/>
    </source>
</evidence>
<dbReference type="GO" id="GO:0020037">
    <property type="term" value="F:heme binding"/>
    <property type="evidence" value="ECO:0007669"/>
    <property type="project" value="InterPro"/>
</dbReference>
<accession>A0A7M1SU73</accession>
<dbReference type="InterPro" id="IPR006314">
    <property type="entry name" value="Dyp_peroxidase"/>
</dbReference>
<dbReference type="Pfam" id="PF20628">
    <property type="entry name" value="Dyp_perox_C"/>
    <property type="match status" value="1"/>
</dbReference>
<dbReference type="PANTHER" id="PTHR30521">
    <property type="entry name" value="DEFERROCHELATASE/PEROXIDASE"/>
    <property type="match status" value="1"/>
</dbReference>
<keyword evidence="7" id="KW-0408">Iron</keyword>
<evidence type="ECO:0000256" key="1">
    <source>
        <dbReference type="ARBA" id="ARBA00001970"/>
    </source>
</evidence>
<name>A0A7M1SU73_9MICO</name>